<evidence type="ECO:0000313" key="3">
    <source>
        <dbReference type="EMBL" id="SFD47065.1"/>
    </source>
</evidence>
<organism evidence="3 4">
    <name type="scientific">Paracidovorax konjaci</name>
    <dbReference type="NCBI Taxonomy" id="32040"/>
    <lineage>
        <taxon>Bacteria</taxon>
        <taxon>Pseudomonadati</taxon>
        <taxon>Pseudomonadota</taxon>
        <taxon>Betaproteobacteria</taxon>
        <taxon>Burkholderiales</taxon>
        <taxon>Comamonadaceae</taxon>
        <taxon>Paracidovorax</taxon>
    </lineage>
</organism>
<keyword evidence="1" id="KW-0472">Membrane</keyword>
<sequence>MAPNSLFAVLLRSPWWVSFLAAGAIALACGALLPSHVAPYAAVGVLPIFGVGCVAAWRQLRAPSATRMQAALDEAGALPWRALADRLESAWRAEGHTVHRLPAGPADFRIEREGRSALVSARRWKAGAHGVEPLRDLQAAMRAQDVASGVYIAPQGAVSDAARDFARDHALAIMDGPALATLLLKAPAAPAARR</sequence>
<feature type="transmembrane region" description="Helical" evidence="1">
    <location>
        <begin position="40"/>
        <end position="57"/>
    </location>
</feature>
<keyword evidence="1" id="KW-0812">Transmembrane</keyword>
<evidence type="ECO:0000313" key="4">
    <source>
        <dbReference type="Proteomes" id="UP000199517"/>
    </source>
</evidence>
<dbReference type="RefSeq" id="WP_092950006.1">
    <property type="nucleotide sequence ID" value="NZ_FOMQ01000002.1"/>
</dbReference>
<feature type="domain" description="Restriction endonuclease type IV Mrr" evidence="2">
    <location>
        <begin position="78"/>
        <end position="183"/>
    </location>
</feature>
<evidence type="ECO:0000259" key="2">
    <source>
        <dbReference type="Pfam" id="PF04471"/>
    </source>
</evidence>
<evidence type="ECO:0000256" key="1">
    <source>
        <dbReference type="SAM" id="Phobius"/>
    </source>
</evidence>
<proteinExistence type="predicted"/>
<accession>A0A1I1SKR3</accession>
<name>A0A1I1SKR3_9BURK</name>
<gene>
    <name evidence="3" type="ORF">SAMN04489710_102287</name>
</gene>
<dbReference type="AlphaFoldDB" id="A0A1I1SKR3"/>
<keyword evidence="1" id="KW-1133">Transmembrane helix</keyword>
<protein>
    <submittedName>
        <fullName evidence="3">Restriction system protein</fullName>
    </submittedName>
</protein>
<dbReference type="GO" id="GO:0003677">
    <property type="term" value="F:DNA binding"/>
    <property type="evidence" value="ECO:0007669"/>
    <property type="project" value="InterPro"/>
</dbReference>
<dbReference type="Proteomes" id="UP000199517">
    <property type="component" value="Unassembled WGS sequence"/>
</dbReference>
<feature type="transmembrane region" description="Helical" evidence="1">
    <location>
        <begin position="15"/>
        <end position="33"/>
    </location>
</feature>
<keyword evidence="4" id="KW-1185">Reference proteome</keyword>
<reference evidence="4" key="1">
    <citation type="submission" date="2016-10" db="EMBL/GenBank/DDBJ databases">
        <authorList>
            <person name="Varghese N."/>
            <person name="Submissions S."/>
        </authorList>
    </citation>
    <scope>NUCLEOTIDE SEQUENCE [LARGE SCALE GENOMIC DNA]</scope>
    <source>
        <strain evidence="4">DSM 7481</strain>
    </source>
</reference>
<dbReference type="GO" id="GO:0009307">
    <property type="term" value="P:DNA restriction-modification system"/>
    <property type="evidence" value="ECO:0007669"/>
    <property type="project" value="InterPro"/>
</dbReference>
<dbReference type="STRING" id="32040.SAMN04489710_102287"/>
<dbReference type="OrthoDB" id="8776507at2"/>
<dbReference type="Pfam" id="PF04471">
    <property type="entry name" value="Mrr_cat"/>
    <property type="match status" value="1"/>
</dbReference>
<dbReference type="InterPro" id="IPR007560">
    <property type="entry name" value="Restrct_endonuc_IV_Mrr"/>
</dbReference>
<dbReference type="EMBL" id="FOMQ01000002">
    <property type="protein sequence ID" value="SFD47065.1"/>
    <property type="molecule type" value="Genomic_DNA"/>
</dbReference>
<dbReference type="GO" id="GO:0004519">
    <property type="term" value="F:endonuclease activity"/>
    <property type="evidence" value="ECO:0007669"/>
    <property type="project" value="InterPro"/>
</dbReference>